<dbReference type="RefSeq" id="WP_034976663.1">
    <property type="nucleotide sequence ID" value="NZ_FOFI01000001.1"/>
</dbReference>
<dbReference type="AlphaFoldDB" id="A0A085BET3"/>
<feature type="transmembrane region" description="Helical" evidence="1">
    <location>
        <begin position="9"/>
        <end position="29"/>
    </location>
</feature>
<protein>
    <submittedName>
        <fullName evidence="2">Uncharacterized protein</fullName>
    </submittedName>
</protein>
<proteinExistence type="predicted"/>
<accession>A0A085BET3</accession>
<dbReference type="eggNOG" id="ENOG5034AKC">
    <property type="taxonomic scope" value="Bacteria"/>
</dbReference>
<keyword evidence="1" id="KW-0472">Membrane</keyword>
<dbReference type="OrthoDB" id="1264190at2"/>
<dbReference type="STRING" id="421072.SAMN04488097_0320"/>
<name>A0A085BET3_9FLAO</name>
<comment type="caution">
    <text evidence="2">The sequence shown here is derived from an EMBL/GenBank/DDBJ whole genome shotgun (WGS) entry which is preliminary data.</text>
</comment>
<organism evidence="2 3">
    <name type="scientific">Epilithonimonas lactis</name>
    <dbReference type="NCBI Taxonomy" id="421072"/>
    <lineage>
        <taxon>Bacteria</taxon>
        <taxon>Pseudomonadati</taxon>
        <taxon>Bacteroidota</taxon>
        <taxon>Flavobacteriia</taxon>
        <taxon>Flavobacteriales</taxon>
        <taxon>Weeksellaceae</taxon>
        <taxon>Chryseobacterium group</taxon>
        <taxon>Epilithonimonas</taxon>
    </lineage>
</organism>
<keyword evidence="3" id="KW-1185">Reference proteome</keyword>
<dbReference type="EMBL" id="JPLY01000004">
    <property type="protein sequence ID" value="KFC20978.1"/>
    <property type="molecule type" value="Genomic_DNA"/>
</dbReference>
<feature type="transmembrane region" description="Helical" evidence="1">
    <location>
        <begin position="54"/>
        <end position="74"/>
    </location>
</feature>
<sequence>MKKSVYQTIISLLILVIVMSVFAVVNIQVSLKYETENMKDCISLISGRNLCQELLASKIIIVICLIAISGMLSFRNKIVSL</sequence>
<evidence type="ECO:0000313" key="2">
    <source>
        <dbReference type="EMBL" id="KFC20978.1"/>
    </source>
</evidence>
<gene>
    <name evidence="2" type="ORF">IO89_12180</name>
</gene>
<keyword evidence="1" id="KW-1133">Transmembrane helix</keyword>
<evidence type="ECO:0000256" key="1">
    <source>
        <dbReference type="SAM" id="Phobius"/>
    </source>
</evidence>
<reference evidence="2 3" key="1">
    <citation type="submission" date="2014-07" db="EMBL/GenBank/DDBJ databases">
        <title>Epilithonimonas lactis LMG 22401 Genome.</title>
        <authorList>
            <person name="Pipes S.E."/>
            <person name="Stropko S.J."/>
        </authorList>
    </citation>
    <scope>NUCLEOTIDE SEQUENCE [LARGE SCALE GENOMIC DNA]</scope>
    <source>
        <strain evidence="2 3">LMG 24401</strain>
    </source>
</reference>
<keyword evidence="1" id="KW-0812">Transmembrane</keyword>
<evidence type="ECO:0000313" key="3">
    <source>
        <dbReference type="Proteomes" id="UP000028623"/>
    </source>
</evidence>
<dbReference type="Proteomes" id="UP000028623">
    <property type="component" value="Unassembled WGS sequence"/>
</dbReference>